<dbReference type="InterPro" id="IPR035979">
    <property type="entry name" value="RBD_domain_sf"/>
</dbReference>
<keyword evidence="5" id="KW-0804">Transcription</keyword>
<dbReference type="GO" id="GO:0003723">
    <property type="term" value="F:RNA binding"/>
    <property type="evidence" value="ECO:0007669"/>
    <property type="project" value="UniProtKB-KW"/>
</dbReference>
<evidence type="ECO:0000256" key="2">
    <source>
        <dbReference type="ARBA" id="ARBA00022553"/>
    </source>
</evidence>
<feature type="compositionally biased region" description="Basic and acidic residues" evidence="7">
    <location>
        <begin position="453"/>
        <end position="470"/>
    </location>
</feature>
<feature type="region of interest" description="Disordered" evidence="7">
    <location>
        <begin position="1122"/>
        <end position="1208"/>
    </location>
</feature>
<reference evidence="8" key="1">
    <citation type="journal article" name="BMC Genomics">
        <title>Long-read sequencing and de novo genome assembly of marine medaka (Oryzias melastigma).</title>
        <authorList>
            <person name="Liang P."/>
            <person name="Saqib H.S.A."/>
            <person name="Ni X."/>
            <person name="Shen Y."/>
        </authorList>
    </citation>
    <scope>NUCLEOTIDE SEQUENCE</scope>
    <source>
        <strain evidence="8">Bigg-433</strain>
    </source>
</reference>
<feature type="region of interest" description="Disordered" evidence="7">
    <location>
        <begin position="958"/>
        <end position="1080"/>
    </location>
</feature>
<gene>
    <name evidence="8" type="ORF">FQA47_007884</name>
</gene>
<dbReference type="GO" id="GO:0045944">
    <property type="term" value="P:positive regulation of transcription by RNA polymerase II"/>
    <property type="evidence" value="ECO:0007669"/>
    <property type="project" value="TreeGrafter"/>
</dbReference>
<keyword evidence="3" id="KW-0694">RNA-binding</keyword>
<dbReference type="PANTHER" id="PTHR15528:SF12">
    <property type="entry name" value="PEROXISOME PROLIFERATOR-ACTIVATED RECEPTOR GAMMA COACTIVATOR 1-BETA"/>
    <property type="match status" value="1"/>
</dbReference>
<evidence type="ECO:0000256" key="3">
    <source>
        <dbReference type="ARBA" id="ARBA00022884"/>
    </source>
</evidence>
<feature type="compositionally biased region" description="Basic residues" evidence="7">
    <location>
        <begin position="180"/>
        <end position="192"/>
    </location>
</feature>
<proteinExistence type="predicted"/>
<dbReference type="GO" id="GO:0005634">
    <property type="term" value="C:nucleus"/>
    <property type="evidence" value="ECO:0007669"/>
    <property type="project" value="UniProtKB-SubCell"/>
</dbReference>
<feature type="region of interest" description="Disordered" evidence="7">
    <location>
        <begin position="661"/>
        <end position="766"/>
    </location>
</feature>
<evidence type="ECO:0000313" key="8">
    <source>
        <dbReference type="EMBL" id="KAF6728169.1"/>
    </source>
</evidence>
<dbReference type="EMBL" id="WKFB01000291">
    <property type="protein sequence ID" value="KAF6728169.1"/>
    <property type="molecule type" value="Genomic_DNA"/>
</dbReference>
<evidence type="ECO:0000256" key="5">
    <source>
        <dbReference type="ARBA" id="ARBA00023163"/>
    </source>
</evidence>
<feature type="compositionally biased region" description="Basic and acidic residues" evidence="7">
    <location>
        <begin position="308"/>
        <end position="322"/>
    </location>
</feature>
<feature type="region of interest" description="Disordered" evidence="7">
    <location>
        <begin position="1238"/>
        <end position="1344"/>
    </location>
</feature>
<dbReference type="PANTHER" id="PTHR15528">
    <property type="entry name" value="PEROXISOME PROLIFERATOR ACTIVATED RECEPTOR GAMMA COACTIVATOR 1 PGC-1 -RELATED"/>
    <property type="match status" value="1"/>
</dbReference>
<evidence type="ECO:0000256" key="7">
    <source>
        <dbReference type="SAM" id="MobiDB-lite"/>
    </source>
</evidence>
<feature type="compositionally biased region" description="Basic and acidic residues" evidence="7">
    <location>
        <begin position="661"/>
        <end position="673"/>
    </location>
</feature>
<feature type="compositionally biased region" description="Polar residues" evidence="7">
    <location>
        <begin position="745"/>
        <end position="762"/>
    </location>
</feature>
<feature type="compositionally biased region" description="Low complexity" evidence="7">
    <location>
        <begin position="728"/>
        <end position="737"/>
    </location>
</feature>
<feature type="compositionally biased region" description="Low complexity" evidence="7">
    <location>
        <begin position="1305"/>
        <end position="1314"/>
    </location>
</feature>
<name>A0A834CHU6_ORYME</name>
<dbReference type="InterPro" id="IPR012677">
    <property type="entry name" value="Nucleotide-bd_a/b_plait_sf"/>
</dbReference>
<comment type="subcellular location">
    <subcellularLocation>
        <location evidence="1">Nucleus</location>
    </subcellularLocation>
</comment>
<feature type="region of interest" description="Disordered" evidence="7">
    <location>
        <begin position="798"/>
        <end position="858"/>
    </location>
</feature>
<feature type="compositionally biased region" description="Acidic residues" evidence="7">
    <location>
        <begin position="806"/>
        <end position="836"/>
    </location>
</feature>
<comment type="caution">
    <text evidence="8">The sequence shown here is derived from an EMBL/GenBank/DDBJ whole genome shotgun (WGS) entry which is preliminary data.</text>
</comment>
<feature type="compositionally biased region" description="Basic and acidic residues" evidence="7">
    <location>
        <begin position="1238"/>
        <end position="1250"/>
    </location>
</feature>
<feature type="compositionally biased region" description="Basic and acidic residues" evidence="7">
    <location>
        <begin position="1030"/>
        <end position="1047"/>
    </location>
</feature>
<dbReference type="SUPFAM" id="SSF54928">
    <property type="entry name" value="RNA-binding domain, RBD"/>
    <property type="match status" value="1"/>
</dbReference>
<dbReference type="Gene3D" id="3.30.70.330">
    <property type="match status" value="1"/>
</dbReference>
<protein>
    <submittedName>
        <fullName evidence="8">Peroxisome proliferator-activated receptor gamma coactivator 1-beta</fullName>
    </submittedName>
</protein>
<feature type="compositionally biased region" description="Acidic residues" evidence="7">
    <location>
        <begin position="1265"/>
        <end position="1277"/>
    </location>
</feature>
<keyword evidence="8" id="KW-0675">Receptor</keyword>
<keyword evidence="4" id="KW-0805">Transcription regulation</keyword>
<accession>A0A834CHU6</accession>
<feature type="region of interest" description="Disordered" evidence="7">
    <location>
        <begin position="308"/>
        <end position="349"/>
    </location>
</feature>
<evidence type="ECO:0000256" key="1">
    <source>
        <dbReference type="ARBA" id="ARBA00004123"/>
    </source>
</evidence>
<keyword evidence="2" id="KW-0597">Phosphoprotein</keyword>
<feature type="compositionally biased region" description="Gly residues" evidence="7">
    <location>
        <begin position="1147"/>
        <end position="1158"/>
    </location>
</feature>
<feature type="compositionally biased region" description="Gly residues" evidence="7">
    <location>
        <begin position="570"/>
        <end position="581"/>
    </location>
</feature>
<dbReference type="Proteomes" id="UP000646548">
    <property type="component" value="Unassembled WGS sequence"/>
</dbReference>
<feature type="compositionally biased region" description="Basic and acidic residues" evidence="7">
    <location>
        <begin position="885"/>
        <end position="899"/>
    </location>
</feature>
<keyword evidence="6" id="KW-0539">Nucleus</keyword>
<feature type="region of interest" description="Disordered" evidence="7">
    <location>
        <begin position="381"/>
        <end position="503"/>
    </location>
</feature>
<evidence type="ECO:0000313" key="9">
    <source>
        <dbReference type="Proteomes" id="UP000646548"/>
    </source>
</evidence>
<feature type="compositionally biased region" description="Acidic residues" evidence="7">
    <location>
        <begin position="229"/>
        <end position="259"/>
    </location>
</feature>
<feature type="compositionally biased region" description="Low complexity" evidence="7">
    <location>
        <begin position="260"/>
        <end position="275"/>
    </location>
</feature>
<evidence type="ECO:0000256" key="4">
    <source>
        <dbReference type="ARBA" id="ARBA00023015"/>
    </source>
</evidence>
<evidence type="ECO:0000256" key="6">
    <source>
        <dbReference type="ARBA" id="ARBA00023242"/>
    </source>
</evidence>
<sequence length="1461" mass="161338">MADCAPLLDEELSSFVFNYLTENTCSQYGEEEVCSDRLDTDFSDIDLSQLDTSDFDSVNCLSELQWCNDQPADMSPASIRYSTADELFEIEEEHAALLAALTDSLDGMVDAEVGGLSVFPALEEEPSQEEEDEDSLPLSAEDISQSLGAETEDPSLLKKLLLTPPNAPTGIDVHKDGAHSHRYGNRSLRLRPVRPLTKSDLPQDRKPRAVRPAGRLCIELHRHLTTAQDTEDSQAADTEEDEEEDEDSESEEEEEEESSSSEVEATAAAAPAEPAKPQFSSEKELHSVVELITYMHTYCLPVRKQQGWERKDLARPRAKPEAARPASTNSHSRAAACPGTNGGSPRRLPFARQREVKASSLLRELLQQNCSFDVSQPYRLHSPPYAHHHSPSRGASPPKSQLCKLSSSPERRNSAPPQSLEEPAETSGSFSVRRSRRLASFPSRFAKRLRPGRPRDEEWKDKEEKEEQQPGDKLLPTQAGAGTTTELQQEQRRFGDGGAAPETTRACCHEKRSCLCLPLNSKSSGESHYSSKSFEQTLSVDLCGTAGLTPPTTPPHKPVEDELFKPTDGGKSGSSGDGGGDSVYTPSNPHTSGGARGWPSRPHHQRKLPEQTELYAQLRRMGQAGGGDSQRSLCDHDYCALSLGESHRRNAAILDAMLHTREESEGDRDHAEKEAEDQGVEEKGKNGEEEERMETTEVVEEQTMTTSPQTDCQAADATPPASEEEAECSSASRSPSPVLHMCPDSPSSKTDSRENSVFFNQKVQKRRILMFPSLQSDLPQDRKPRAVRPAGRLCIELHRHLTTAQDTEDSQAADTEEDEEEDEDSESEEEEEEESSSSEVEATAAAAPAEPAKPQFSSEKELHSVVELITYMHTYCLPVRKQQGWERKDLARPRAKPEAARPASTNSHSRAAACPGTNGGSPRRLPFARQREVKASSLLRELLQQNCSFDVSQPYRLHSPPYAHHHSPSRGASPPKSQLCKLSSSPERRNSAPPQSLEEPAETSGSFSVRRSRRLASFPSRFAKRLRPGRPRDEEWKDKEEKEEQQPGDKLLPTQAGAGTTTELQQEQRRFGDGGAAPETTRACCHEKRSCLCLPLNSKSSGESHYSSKSFEQTLSVDLCGTAGLTPPTTPPHKPVEDELFKPTDGGKSGSSGDGGGDSVYTPSNPHTSGGARGWPSRPHHQRKLPEQTELYAQLRRMGQAGGGDSQRSLCDHDYCALSLGESHRRNAAILDAMLHTREESEGDRDHAEKEAEDQGVEEKGKNGEEEERMETTEVVEEQTMTTSPQTDCQAADATPPASEEEAECSSASRSPSPVLHMCPDSPSSKTDSSENSEMCPEEKLRSKAESDEDNCQVFYIHNLPSSVTQNMLRKRFQVFGSTEDCKVIICNEERCGVIKIRQSAVQRHRKERETVFQSSPTGLRRLTRKRYIDLDEAGPGPVKSKYDALDFDTLLKEAQKSLHR</sequence>
<dbReference type="GO" id="GO:0003712">
    <property type="term" value="F:transcription coregulator activity"/>
    <property type="evidence" value="ECO:0007669"/>
    <property type="project" value="InterPro"/>
</dbReference>
<organism evidence="8 9">
    <name type="scientific">Oryzias melastigma</name>
    <name type="common">Marine medaka</name>
    <dbReference type="NCBI Taxonomy" id="30732"/>
    <lineage>
        <taxon>Eukaryota</taxon>
        <taxon>Metazoa</taxon>
        <taxon>Chordata</taxon>
        <taxon>Craniata</taxon>
        <taxon>Vertebrata</taxon>
        <taxon>Euteleostomi</taxon>
        <taxon>Actinopterygii</taxon>
        <taxon>Neopterygii</taxon>
        <taxon>Teleostei</taxon>
        <taxon>Neoteleostei</taxon>
        <taxon>Acanthomorphata</taxon>
        <taxon>Ovalentaria</taxon>
        <taxon>Atherinomorphae</taxon>
        <taxon>Beloniformes</taxon>
        <taxon>Adrianichthyidae</taxon>
        <taxon>Oryziinae</taxon>
        <taxon>Oryzias</taxon>
    </lineage>
</organism>
<feature type="compositionally biased region" description="Acidic residues" evidence="7">
    <location>
        <begin position="688"/>
        <end position="700"/>
    </location>
</feature>
<feature type="compositionally biased region" description="Low complexity" evidence="7">
    <location>
        <begin position="837"/>
        <end position="852"/>
    </location>
</feature>
<dbReference type="InterPro" id="IPR034605">
    <property type="entry name" value="PGC-1"/>
</dbReference>
<feature type="compositionally biased region" description="Polar residues" evidence="7">
    <location>
        <begin position="1322"/>
        <end position="1333"/>
    </location>
</feature>
<feature type="region of interest" description="Disordered" evidence="7">
    <location>
        <begin position="168"/>
        <end position="281"/>
    </location>
</feature>
<feature type="region of interest" description="Disordered" evidence="7">
    <location>
        <begin position="545"/>
        <end position="631"/>
    </location>
</feature>
<feature type="region of interest" description="Disordered" evidence="7">
    <location>
        <begin position="885"/>
        <end position="926"/>
    </location>
</feature>